<feature type="non-terminal residue" evidence="2">
    <location>
        <position position="122"/>
    </location>
</feature>
<feature type="region of interest" description="Disordered" evidence="1">
    <location>
        <begin position="1"/>
        <end position="122"/>
    </location>
</feature>
<feature type="compositionally biased region" description="Polar residues" evidence="1">
    <location>
        <begin position="1"/>
        <end position="20"/>
    </location>
</feature>
<feature type="compositionally biased region" description="Polar residues" evidence="1">
    <location>
        <begin position="73"/>
        <end position="98"/>
    </location>
</feature>
<dbReference type="OrthoDB" id="9909311at2759"/>
<dbReference type="HOGENOM" id="CLU_2067046_0_0_1"/>
<evidence type="ECO:0000256" key="1">
    <source>
        <dbReference type="SAM" id="MobiDB-lite"/>
    </source>
</evidence>
<dbReference type="InParanoid" id="A0A0D0E410"/>
<reference evidence="2 3" key="1">
    <citation type="submission" date="2014-04" db="EMBL/GenBank/DDBJ databases">
        <authorList>
            <consortium name="DOE Joint Genome Institute"/>
            <person name="Kuo A."/>
            <person name="Kohler A."/>
            <person name="Jargeat P."/>
            <person name="Nagy L.G."/>
            <person name="Floudas D."/>
            <person name="Copeland A."/>
            <person name="Barry K.W."/>
            <person name="Cichocki N."/>
            <person name="Veneault-Fourrey C."/>
            <person name="LaButti K."/>
            <person name="Lindquist E.A."/>
            <person name="Lipzen A."/>
            <person name="Lundell T."/>
            <person name="Morin E."/>
            <person name="Murat C."/>
            <person name="Sun H."/>
            <person name="Tunlid A."/>
            <person name="Henrissat B."/>
            <person name="Grigoriev I.V."/>
            <person name="Hibbett D.S."/>
            <person name="Martin F."/>
            <person name="Nordberg H.P."/>
            <person name="Cantor M.N."/>
            <person name="Hua S.X."/>
        </authorList>
    </citation>
    <scope>NUCLEOTIDE SEQUENCE [LARGE SCALE GENOMIC DNA]</scope>
    <source>
        <strain evidence="2 3">Ve08.2h10</strain>
    </source>
</reference>
<organism evidence="2 3">
    <name type="scientific">Paxillus rubicundulus Ve08.2h10</name>
    <dbReference type="NCBI Taxonomy" id="930991"/>
    <lineage>
        <taxon>Eukaryota</taxon>
        <taxon>Fungi</taxon>
        <taxon>Dikarya</taxon>
        <taxon>Basidiomycota</taxon>
        <taxon>Agaricomycotina</taxon>
        <taxon>Agaricomycetes</taxon>
        <taxon>Agaricomycetidae</taxon>
        <taxon>Boletales</taxon>
        <taxon>Paxilineae</taxon>
        <taxon>Paxillaceae</taxon>
        <taxon>Paxillus</taxon>
    </lineage>
</organism>
<keyword evidence="3" id="KW-1185">Reference proteome</keyword>
<protein>
    <submittedName>
        <fullName evidence="2">Uncharacterized protein</fullName>
    </submittedName>
</protein>
<dbReference type="AlphaFoldDB" id="A0A0D0E410"/>
<name>A0A0D0E410_9AGAM</name>
<accession>A0A0D0E410</accession>
<proteinExistence type="predicted"/>
<dbReference type="EMBL" id="KN825336">
    <property type="protein sequence ID" value="KIK91885.1"/>
    <property type="molecule type" value="Genomic_DNA"/>
</dbReference>
<evidence type="ECO:0000313" key="2">
    <source>
        <dbReference type="EMBL" id="KIK91885.1"/>
    </source>
</evidence>
<evidence type="ECO:0000313" key="3">
    <source>
        <dbReference type="Proteomes" id="UP000054538"/>
    </source>
</evidence>
<dbReference type="Proteomes" id="UP000054538">
    <property type="component" value="Unassembled WGS sequence"/>
</dbReference>
<gene>
    <name evidence="2" type="ORF">PAXRUDRAFT_45840</name>
</gene>
<sequence>MENVGQYSNTLSVYPSPSSSRTHDPDNHSVNASASWLPSHKPPSTNPTPSNQASPIYPVMDRSAEHENYASPAASTSYGSIQSSDQYSNYPQSPSVSLRNDENVHTAAGMGMTPQIPGSIGP</sequence>
<reference evidence="3" key="2">
    <citation type="submission" date="2015-01" db="EMBL/GenBank/DDBJ databases">
        <title>Evolutionary Origins and Diversification of the Mycorrhizal Mutualists.</title>
        <authorList>
            <consortium name="DOE Joint Genome Institute"/>
            <consortium name="Mycorrhizal Genomics Consortium"/>
            <person name="Kohler A."/>
            <person name="Kuo A."/>
            <person name="Nagy L.G."/>
            <person name="Floudas D."/>
            <person name="Copeland A."/>
            <person name="Barry K.W."/>
            <person name="Cichocki N."/>
            <person name="Veneault-Fourrey C."/>
            <person name="LaButti K."/>
            <person name="Lindquist E.A."/>
            <person name="Lipzen A."/>
            <person name="Lundell T."/>
            <person name="Morin E."/>
            <person name="Murat C."/>
            <person name="Riley R."/>
            <person name="Ohm R."/>
            <person name="Sun H."/>
            <person name="Tunlid A."/>
            <person name="Henrissat B."/>
            <person name="Grigoriev I.V."/>
            <person name="Hibbett D.S."/>
            <person name="Martin F."/>
        </authorList>
    </citation>
    <scope>NUCLEOTIDE SEQUENCE [LARGE SCALE GENOMIC DNA]</scope>
    <source>
        <strain evidence="3">Ve08.2h10</strain>
    </source>
</reference>